<reference evidence="5" key="1">
    <citation type="submission" date="2021-03" db="EMBL/GenBank/DDBJ databases">
        <title>Evolutionary innovations through gain and loss of genes in the ectomycorrhizal Boletales.</title>
        <authorList>
            <person name="Wu G."/>
            <person name="Miyauchi S."/>
            <person name="Morin E."/>
            <person name="Yang Z.-L."/>
            <person name="Xu J."/>
            <person name="Martin F.M."/>
        </authorList>
    </citation>
    <scope>NUCLEOTIDE SEQUENCE</scope>
    <source>
        <strain evidence="5">BR01</strain>
    </source>
</reference>
<name>A0A8I2YFR2_9AGAM</name>
<dbReference type="CDD" id="cd22778">
    <property type="entry name" value="DPBB_CEPL-like"/>
    <property type="match status" value="1"/>
</dbReference>
<accession>A0A8I2YFR2</accession>
<dbReference type="SUPFAM" id="SSF50685">
    <property type="entry name" value="Barwin-like endoglucanases"/>
    <property type="match status" value="1"/>
</dbReference>
<dbReference type="Pfam" id="PF07249">
    <property type="entry name" value="Cerato-platanin"/>
    <property type="match status" value="1"/>
</dbReference>
<evidence type="ECO:0000313" key="6">
    <source>
        <dbReference type="Proteomes" id="UP000683000"/>
    </source>
</evidence>
<evidence type="ECO:0000256" key="2">
    <source>
        <dbReference type="ARBA" id="ARBA00010421"/>
    </source>
</evidence>
<dbReference type="Gene3D" id="2.40.40.10">
    <property type="entry name" value="RlpA-like domain"/>
    <property type="match status" value="1"/>
</dbReference>
<evidence type="ECO:0000313" key="5">
    <source>
        <dbReference type="EMBL" id="KAG6371047.1"/>
    </source>
</evidence>
<keyword evidence="4" id="KW-0732">Signal</keyword>
<keyword evidence="6" id="KW-1185">Reference proteome</keyword>
<dbReference type="InterPro" id="IPR036908">
    <property type="entry name" value="RlpA-like_sf"/>
</dbReference>
<dbReference type="AlphaFoldDB" id="A0A8I2YFR2"/>
<dbReference type="OrthoDB" id="4898945at2759"/>
<comment type="subcellular location">
    <subcellularLocation>
        <location evidence="1">Secreted</location>
    </subcellularLocation>
</comment>
<dbReference type="EMBL" id="JAGFBS010000040">
    <property type="protein sequence ID" value="KAG6371047.1"/>
    <property type="molecule type" value="Genomic_DNA"/>
</dbReference>
<evidence type="ECO:0000256" key="3">
    <source>
        <dbReference type="ARBA" id="ARBA00022525"/>
    </source>
</evidence>
<dbReference type="InterPro" id="IPR010829">
    <property type="entry name" value="Cerato-platanin"/>
</dbReference>
<comment type="similarity">
    <text evidence="2">Belongs to the cerato-platanin family.</text>
</comment>
<sequence>MYHPTTLLAATLVLASSVRAIQLKYDNTYDTSDLSLDAVACSNGPNGLETKYGYTTLGTVPTYPNLGAVYTVSGWDSPECGACYAVTYQATGVTVNILAVDKADTGFTVSQQAMDTLTANHAVEFGQVEVSFEAVDPSQCQIPKS</sequence>
<dbReference type="GO" id="GO:0005576">
    <property type="term" value="C:extracellular region"/>
    <property type="evidence" value="ECO:0007669"/>
    <property type="project" value="UniProtKB-SubCell"/>
</dbReference>
<feature type="signal peptide" evidence="4">
    <location>
        <begin position="1"/>
        <end position="20"/>
    </location>
</feature>
<gene>
    <name evidence="5" type="ORF">JVT61DRAFT_10584</name>
</gene>
<comment type="caution">
    <text evidence="5">The sequence shown here is derived from an EMBL/GenBank/DDBJ whole genome shotgun (WGS) entry which is preliminary data.</text>
</comment>
<evidence type="ECO:0000256" key="4">
    <source>
        <dbReference type="SAM" id="SignalP"/>
    </source>
</evidence>
<keyword evidence="3" id="KW-0964">Secreted</keyword>
<dbReference type="Proteomes" id="UP000683000">
    <property type="component" value="Unassembled WGS sequence"/>
</dbReference>
<organism evidence="5 6">
    <name type="scientific">Boletus reticuloceps</name>
    <dbReference type="NCBI Taxonomy" id="495285"/>
    <lineage>
        <taxon>Eukaryota</taxon>
        <taxon>Fungi</taxon>
        <taxon>Dikarya</taxon>
        <taxon>Basidiomycota</taxon>
        <taxon>Agaricomycotina</taxon>
        <taxon>Agaricomycetes</taxon>
        <taxon>Agaricomycetidae</taxon>
        <taxon>Boletales</taxon>
        <taxon>Boletineae</taxon>
        <taxon>Boletaceae</taxon>
        <taxon>Boletoideae</taxon>
        <taxon>Boletus</taxon>
    </lineage>
</organism>
<protein>
    <submittedName>
        <fullName evidence="5">Cerato-platanin</fullName>
    </submittedName>
</protein>
<proteinExistence type="inferred from homology"/>
<feature type="chain" id="PRO_5034723007" evidence="4">
    <location>
        <begin position="21"/>
        <end position="145"/>
    </location>
</feature>
<evidence type="ECO:0000256" key="1">
    <source>
        <dbReference type="ARBA" id="ARBA00004613"/>
    </source>
</evidence>